<reference evidence="1 2" key="1">
    <citation type="journal article" date="2016" name="Nat. Commun.">
        <title>Thousands of microbial genomes shed light on interconnected biogeochemical processes in an aquifer system.</title>
        <authorList>
            <person name="Anantharaman K."/>
            <person name="Brown C.T."/>
            <person name="Hug L.A."/>
            <person name="Sharon I."/>
            <person name="Castelle C.J."/>
            <person name="Probst A.J."/>
            <person name="Thomas B.C."/>
            <person name="Singh A."/>
            <person name="Wilkins M.J."/>
            <person name="Karaoz U."/>
            <person name="Brodie E.L."/>
            <person name="Williams K.H."/>
            <person name="Hubbard S.S."/>
            <person name="Banfield J.F."/>
        </authorList>
    </citation>
    <scope>NUCLEOTIDE SEQUENCE [LARGE SCALE GENOMIC DNA]</scope>
</reference>
<evidence type="ECO:0000313" key="1">
    <source>
        <dbReference type="EMBL" id="OHB05230.1"/>
    </source>
</evidence>
<evidence type="ECO:0000313" key="2">
    <source>
        <dbReference type="Proteomes" id="UP000177722"/>
    </source>
</evidence>
<gene>
    <name evidence="1" type="ORF">A3B16_02015</name>
</gene>
<comment type="caution">
    <text evidence="1">The sequence shown here is derived from an EMBL/GenBank/DDBJ whole genome shotgun (WGS) entry which is preliminary data.</text>
</comment>
<accession>A0A1G2U8A2</accession>
<proteinExistence type="predicted"/>
<dbReference type="EMBL" id="MHWF01000024">
    <property type="protein sequence ID" value="OHB05230.1"/>
    <property type="molecule type" value="Genomic_DNA"/>
</dbReference>
<dbReference type="AlphaFoldDB" id="A0A1G2U8A2"/>
<dbReference type="Proteomes" id="UP000177722">
    <property type="component" value="Unassembled WGS sequence"/>
</dbReference>
<sequence length="256" mass="29117">MSAQDQVKNLLSQKFEEKRVASTIKYFLAVVQKFEEGDWENSLSKAGKFVEATVKLLWTLAGKTLPRAKDFKAGAYAQKIIDQISTTEITSEGVRLQIPRACIFLYDITSNRGGRHDSDEFDPNEMDAITASALCSWILAELVRFCASNGLSPDEARKIIESVIERRYPIFEEIDGRIYVDNEKHKSALQCALMILYKKFPERMNRDELAEAVKRHRYGKSALKFERLAPFIDSDNGGNMLLRATGRKKVEQILVN</sequence>
<organism evidence="1 2">
    <name type="scientific">Candidatus Zambryskibacteria bacterium RIFCSPLOWO2_01_FULL_45_43</name>
    <dbReference type="NCBI Taxonomy" id="1802762"/>
    <lineage>
        <taxon>Bacteria</taxon>
        <taxon>Candidatus Zambryskiibacteriota</taxon>
    </lineage>
</organism>
<protein>
    <submittedName>
        <fullName evidence="1">Uncharacterized protein</fullName>
    </submittedName>
</protein>
<name>A0A1G2U8A2_9BACT</name>